<dbReference type="WBParaSite" id="ACRNAN_scaffold3345.g21421.t1">
    <property type="protein sequence ID" value="ACRNAN_scaffold3345.g21421.t1"/>
    <property type="gene ID" value="ACRNAN_scaffold3345.g21421"/>
</dbReference>
<proteinExistence type="predicted"/>
<reference evidence="3" key="1">
    <citation type="submission" date="2022-11" db="UniProtKB">
        <authorList>
            <consortium name="WormBaseParasite"/>
        </authorList>
    </citation>
    <scope>IDENTIFICATION</scope>
</reference>
<accession>A0A914DQS5</accession>
<feature type="compositionally biased region" description="Acidic residues" evidence="1">
    <location>
        <begin position="1"/>
        <end position="10"/>
    </location>
</feature>
<evidence type="ECO:0000256" key="1">
    <source>
        <dbReference type="SAM" id="MobiDB-lite"/>
    </source>
</evidence>
<evidence type="ECO:0000313" key="2">
    <source>
        <dbReference type="Proteomes" id="UP000887540"/>
    </source>
</evidence>
<dbReference type="Proteomes" id="UP000887540">
    <property type="component" value="Unplaced"/>
</dbReference>
<dbReference type="AlphaFoldDB" id="A0A914DQS5"/>
<name>A0A914DQS5_9BILA</name>
<sequence>MFVFDEDYDDSSSSPVDVEVPTSETIRISTKVPNRPERRAPSTDLKGQIATAKSTDPWSFYEDYFLDYRKRRC</sequence>
<feature type="region of interest" description="Disordered" evidence="1">
    <location>
        <begin position="1"/>
        <end position="24"/>
    </location>
</feature>
<organism evidence="2 3">
    <name type="scientific">Acrobeloides nanus</name>
    <dbReference type="NCBI Taxonomy" id="290746"/>
    <lineage>
        <taxon>Eukaryota</taxon>
        <taxon>Metazoa</taxon>
        <taxon>Ecdysozoa</taxon>
        <taxon>Nematoda</taxon>
        <taxon>Chromadorea</taxon>
        <taxon>Rhabditida</taxon>
        <taxon>Tylenchina</taxon>
        <taxon>Cephalobomorpha</taxon>
        <taxon>Cephaloboidea</taxon>
        <taxon>Cephalobidae</taxon>
        <taxon>Acrobeloides</taxon>
    </lineage>
</organism>
<protein>
    <submittedName>
        <fullName evidence="3">Uncharacterized protein</fullName>
    </submittedName>
</protein>
<keyword evidence="2" id="KW-1185">Reference proteome</keyword>
<feature type="compositionally biased region" description="Low complexity" evidence="1">
    <location>
        <begin position="11"/>
        <end position="24"/>
    </location>
</feature>
<evidence type="ECO:0000313" key="3">
    <source>
        <dbReference type="WBParaSite" id="ACRNAN_scaffold3345.g21421.t1"/>
    </source>
</evidence>